<evidence type="ECO:0000313" key="3">
    <source>
        <dbReference type="WBParaSite" id="HCON_00039330-00001"/>
    </source>
</evidence>
<protein>
    <submittedName>
        <fullName evidence="3">Uncharacterized protein</fullName>
    </submittedName>
</protein>
<dbReference type="AlphaFoldDB" id="A0A7I4Y288"/>
<name>A0A7I4Y288_HAECO</name>
<dbReference type="Proteomes" id="UP000025227">
    <property type="component" value="Unplaced"/>
</dbReference>
<feature type="compositionally biased region" description="Basic and acidic residues" evidence="1">
    <location>
        <begin position="1"/>
        <end position="26"/>
    </location>
</feature>
<feature type="compositionally biased region" description="Basic and acidic residues" evidence="1">
    <location>
        <begin position="47"/>
        <end position="66"/>
    </location>
</feature>
<evidence type="ECO:0000256" key="1">
    <source>
        <dbReference type="SAM" id="MobiDB-lite"/>
    </source>
</evidence>
<proteinExistence type="predicted"/>
<accession>A0A7I4Y288</accession>
<sequence length="141" mass="16032">MKGHRQADRDRFGRTLTDRQADEYGHIRQTATGRPRTNRGKGGQGRTEVHRGHAQTDTDRQRDPDGQRGTGTYKGDRRGQTRTNTYKGRSMRKHGQNTHKTNGTSLWIGRSVPVVAPLFTTITSMDQDRPFGSEKDRVEVR</sequence>
<dbReference type="WBParaSite" id="HCON_00039330-00001">
    <property type="protein sequence ID" value="HCON_00039330-00001"/>
    <property type="gene ID" value="HCON_00039330"/>
</dbReference>
<organism evidence="2 3">
    <name type="scientific">Haemonchus contortus</name>
    <name type="common">Barber pole worm</name>
    <dbReference type="NCBI Taxonomy" id="6289"/>
    <lineage>
        <taxon>Eukaryota</taxon>
        <taxon>Metazoa</taxon>
        <taxon>Ecdysozoa</taxon>
        <taxon>Nematoda</taxon>
        <taxon>Chromadorea</taxon>
        <taxon>Rhabditida</taxon>
        <taxon>Rhabditina</taxon>
        <taxon>Rhabditomorpha</taxon>
        <taxon>Strongyloidea</taxon>
        <taxon>Trichostrongylidae</taxon>
        <taxon>Haemonchus</taxon>
    </lineage>
</organism>
<feature type="region of interest" description="Disordered" evidence="1">
    <location>
        <begin position="1"/>
        <end position="105"/>
    </location>
</feature>
<evidence type="ECO:0000313" key="2">
    <source>
        <dbReference type="Proteomes" id="UP000025227"/>
    </source>
</evidence>
<reference evidence="3" key="1">
    <citation type="submission" date="2020-12" db="UniProtKB">
        <authorList>
            <consortium name="WormBaseParasite"/>
        </authorList>
    </citation>
    <scope>IDENTIFICATION</scope>
    <source>
        <strain evidence="3">MHco3</strain>
    </source>
</reference>
<keyword evidence="2" id="KW-1185">Reference proteome</keyword>